<dbReference type="Pfam" id="PF22666">
    <property type="entry name" value="Glyco_hydro_2_N2"/>
    <property type="match status" value="2"/>
</dbReference>
<dbReference type="InterPro" id="IPR036156">
    <property type="entry name" value="Beta-gal/glucu_dom_sf"/>
</dbReference>
<feature type="domain" description="Beta-mannosidase-like galactose-binding" evidence="6">
    <location>
        <begin position="172"/>
        <end position="230"/>
    </location>
</feature>
<evidence type="ECO:0000259" key="6">
    <source>
        <dbReference type="Pfam" id="PF22666"/>
    </source>
</evidence>
<gene>
    <name evidence="7" type="ORF">BC793_106190</name>
</gene>
<dbReference type="FunFam" id="3.20.20.80:FF:000050">
    <property type="entry name" value="Beta-mannosidase B"/>
    <property type="match status" value="1"/>
</dbReference>
<comment type="catalytic activity">
    <reaction evidence="1">
        <text>Hydrolysis of terminal, non-reducing beta-D-mannose residues in beta-D-mannosides.</text>
        <dbReference type="EC" id="3.2.1.25"/>
    </reaction>
</comment>
<dbReference type="InterPro" id="IPR050887">
    <property type="entry name" value="Beta-mannosidase_GH2"/>
</dbReference>
<reference evidence="7 8" key="1">
    <citation type="submission" date="2018-05" db="EMBL/GenBank/DDBJ databases">
        <title>Genomic Encyclopedia of Archaeal and Bacterial Type Strains, Phase II (KMG-II): from individual species to whole genera.</title>
        <authorList>
            <person name="Goeker M."/>
        </authorList>
    </citation>
    <scope>NUCLEOTIDE SEQUENCE [LARGE SCALE GENOMIC DNA]</scope>
    <source>
        <strain evidence="7 8">DSM 45184</strain>
    </source>
</reference>
<dbReference type="PANTHER" id="PTHR43730:SF1">
    <property type="entry name" value="BETA-MANNOSIDASE"/>
    <property type="match status" value="1"/>
</dbReference>
<keyword evidence="3" id="KW-0378">Hydrolase</keyword>
<dbReference type="EMBL" id="QGGR01000006">
    <property type="protein sequence ID" value="PWK48163.1"/>
    <property type="molecule type" value="Genomic_DNA"/>
</dbReference>
<proteinExistence type="predicted"/>
<feature type="compositionally biased region" description="Low complexity" evidence="5">
    <location>
        <begin position="115"/>
        <end position="124"/>
    </location>
</feature>
<sequence length="888" mass="97748">MIKDLGGTWNLRSTDVDAPATVPGCVHTDLLDAGLIPDPFLDDNELKVAWVGRTDWTYSRPISWDGPAHDRIDLVFDGLDTVARIEIDGRLVGETRNMHRSYRFDVTALLTAAPSPAAQPTVTPRPAAKSAATQPPTAHPDAALSPAAQPAAALPPAAQPAAAGNGCDRSGGERELSVHFTSAYTEAQRVESLVGPRPNAYPEPFQFIRKMACSFGWDWGPTLVTAGIWRPVRLEGWSTARLATVRPLATYDGDAGRLDLAAGIERTRDRVLRAQVLLDDREIAVLDVPAEVDGVQAEIDVPGVTPWNPTGYGEPALYMLTVILTDVDDGTELDRYQQLTGFRSVNIDCSQDEAGTRFVVQVNGAPVLVKGVNWIPDDIFPSRMTRARYERRLREAAAAGVNLIRVWGGGIYEDRDFYELCDRLGLMVWQDFLFACACYPEEEPIRSEVIAEARENVLRLSPHPSLITWNGNNENLWLRDAHGWAGDPGGDQSWGEAYYLVLLPGIVSEGDPSRPYQAGSPWSGSWEHEPNDPAHQTFHSWEVWNRQDYLHYRDSAPRFVAEFGWQGPPAWRTLRDAVSDEPMRPDSPGVLHHQKAEDGNGKLARGLAPHFPAPSTVEGWHYLTQLNQVRAVRTGIEHWRSHWPHTAGTIVWQLNDLWPVTSWAAIDGAGRYKPLYFALREMYADRALTIQPRDGGLVVAVLNDSPRPWTGLLQVNEAGIEVSAPPRSVALVPVPGGDLVVAEMDGVRALWFAGDVPAPSAGPVIPGQAGVTVRGGLTDPGLTVTAEVVPGGLDVHVHATGLARDVLLQPDRIHPEAVVDRGFTTLLPGESTVFAVRAPVELDPGSIKSPWALTDLWSALRHEEEKHEEQRHEERKHEAQQHDERRHD</sequence>
<dbReference type="Gene3D" id="3.20.20.80">
    <property type="entry name" value="Glycosidases"/>
    <property type="match status" value="1"/>
</dbReference>
<dbReference type="Gene3D" id="2.60.120.260">
    <property type="entry name" value="Galactose-binding domain-like"/>
    <property type="match status" value="1"/>
</dbReference>
<evidence type="ECO:0000256" key="4">
    <source>
        <dbReference type="ARBA" id="ARBA00023295"/>
    </source>
</evidence>
<evidence type="ECO:0000313" key="8">
    <source>
        <dbReference type="Proteomes" id="UP000245697"/>
    </source>
</evidence>
<dbReference type="InterPro" id="IPR054593">
    <property type="entry name" value="Beta-mannosidase-like_N2"/>
</dbReference>
<dbReference type="Proteomes" id="UP000245697">
    <property type="component" value="Unassembled WGS sequence"/>
</dbReference>
<dbReference type="GO" id="GO:0004567">
    <property type="term" value="F:beta-mannosidase activity"/>
    <property type="evidence" value="ECO:0007669"/>
    <property type="project" value="UniProtKB-EC"/>
</dbReference>
<dbReference type="GO" id="GO:0005975">
    <property type="term" value="P:carbohydrate metabolic process"/>
    <property type="evidence" value="ECO:0007669"/>
    <property type="project" value="InterPro"/>
</dbReference>
<dbReference type="SUPFAM" id="SSF49785">
    <property type="entry name" value="Galactose-binding domain-like"/>
    <property type="match status" value="2"/>
</dbReference>
<comment type="caution">
    <text evidence="7">The sequence shown here is derived from an EMBL/GenBank/DDBJ whole genome shotgun (WGS) entry which is preliminary data.</text>
</comment>
<accession>A0A316FIQ9</accession>
<feature type="region of interest" description="Disordered" evidence="5">
    <location>
        <begin position="115"/>
        <end position="172"/>
    </location>
</feature>
<keyword evidence="8" id="KW-1185">Reference proteome</keyword>
<dbReference type="SUPFAM" id="SSF49303">
    <property type="entry name" value="beta-Galactosidase/glucuronidase domain"/>
    <property type="match status" value="1"/>
</dbReference>
<feature type="domain" description="Beta-mannosidase-like galactose-binding" evidence="6">
    <location>
        <begin position="9"/>
        <end position="112"/>
    </location>
</feature>
<dbReference type="RefSeq" id="WP_239170036.1">
    <property type="nucleotide sequence ID" value="NZ_BONA01000039.1"/>
</dbReference>
<keyword evidence="4" id="KW-0326">Glycosidase</keyword>
<protein>
    <recommendedName>
        <fullName evidence="2">beta-mannosidase</fullName>
        <ecNumber evidence="2">3.2.1.25</ecNumber>
    </recommendedName>
</protein>
<dbReference type="AlphaFoldDB" id="A0A316FIQ9"/>
<evidence type="ECO:0000256" key="1">
    <source>
        <dbReference type="ARBA" id="ARBA00000829"/>
    </source>
</evidence>
<dbReference type="EC" id="3.2.1.25" evidence="2"/>
<dbReference type="InterPro" id="IPR013783">
    <property type="entry name" value="Ig-like_fold"/>
</dbReference>
<dbReference type="InterPro" id="IPR017853">
    <property type="entry name" value="GH"/>
</dbReference>
<evidence type="ECO:0000256" key="3">
    <source>
        <dbReference type="ARBA" id="ARBA00022801"/>
    </source>
</evidence>
<feature type="compositionally biased region" description="Low complexity" evidence="5">
    <location>
        <begin position="142"/>
        <end position="163"/>
    </location>
</feature>
<dbReference type="Gene3D" id="2.60.40.10">
    <property type="entry name" value="Immunoglobulins"/>
    <property type="match status" value="1"/>
</dbReference>
<name>A0A316FIQ9_9ACTN</name>
<dbReference type="GO" id="GO:0006516">
    <property type="term" value="P:glycoprotein catabolic process"/>
    <property type="evidence" value="ECO:0007669"/>
    <property type="project" value="TreeGrafter"/>
</dbReference>
<organism evidence="7 8">
    <name type="scientific">Actinoplanes xinjiangensis</name>
    <dbReference type="NCBI Taxonomy" id="512350"/>
    <lineage>
        <taxon>Bacteria</taxon>
        <taxon>Bacillati</taxon>
        <taxon>Actinomycetota</taxon>
        <taxon>Actinomycetes</taxon>
        <taxon>Micromonosporales</taxon>
        <taxon>Micromonosporaceae</taxon>
        <taxon>Actinoplanes</taxon>
    </lineage>
</organism>
<feature type="region of interest" description="Disordered" evidence="5">
    <location>
        <begin position="862"/>
        <end position="888"/>
    </location>
</feature>
<dbReference type="SUPFAM" id="SSF51445">
    <property type="entry name" value="(Trans)glycosidases"/>
    <property type="match status" value="1"/>
</dbReference>
<evidence type="ECO:0000256" key="5">
    <source>
        <dbReference type="SAM" id="MobiDB-lite"/>
    </source>
</evidence>
<evidence type="ECO:0000256" key="2">
    <source>
        <dbReference type="ARBA" id="ARBA00012754"/>
    </source>
</evidence>
<evidence type="ECO:0000313" key="7">
    <source>
        <dbReference type="EMBL" id="PWK48163.1"/>
    </source>
</evidence>
<dbReference type="InterPro" id="IPR008979">
    <property type="entry name" value="Galactose-bd-like_sf"/>
</dbReference>
<dbReference type="PANTHER" id="PTHR43730">
    <property type="entry name" value="BETA-MANNOSIDASE"/>
    <property type="match status" value="1"/>
</dbReference>